<sequence>MRKYYQKIQLFQLNLKKKKMFQAIKIILCNFLIKKVVIYRLMKQKQYSLNITNKYSYQLIWIQKNKTKSKQKNNIFKLIFIQISRKTNIMRKAQQRIIYLQNEINQNQYFKMI</sequence>
<protein>
    <submittedName>
        <fullName evidence="1">Uncharacterized protein</fullName>
    </submittedName>
</protein>
<evidence type="ECO:0000313" key="1">
    <source>
        <dbReference type="EMBL" id="EWS72292.1"/>
    </source>
</evidence>
<name>W7X4G6_TETTS</name>
<organism evidence="1 2">
    <name type="scientific">Tetrahymena thermophila (strain SB210)</name>
    <dbReference type="NCBI Taxonomy" id="312017"/>
    <lineage>
        <taxon>Eukaryota</taxon>
        <taxon>Sar</taxon>
        <taxon>Alveolata</taxon>
        <taxon>Ciliophora</taxon>
        <taxon>Intramacronucleata</taxon>
        <taxon>Oligohymenophorea</taxon>
        <taxon>Hymenostomatida</taxon>
        <taxon>Tetrahymenina</taxon>
        <taxon>Tetrahymenidae</taxon>
        <taxon>Tetrahymena</taxon>
    </lineage>
</organism>
<reference evidence="2" key="1">
    <citation type="journal article" date="2006" name="PLoS Biol.">
        <title>Macronuclear genome sequence of the ciliate Tetrahymena thermophila, a model eukaryote.</title>
        <authorList>
            <person name="Eisen J.A."/>
            <person name="Coyne R.S."/>
            <person name="Wu M."/>
            <person name="Wu D."/>
            <person name="Thiagarajan M."/>
            <person name="Wortman J.R."/>
            <person name="Badger J.H."/>
            <person name="Ren Q."/>
            <person name="Amedeo P."/>
            <person name="Jones K.M."/>
            <person name="Tallon L.J."/>
            <person name="Delcher A.L."/>
            <person name="Salzberg S.L."/>
            <person name="Silva J.C."/>
            <person name="Haas B.J."/>
            <person name="Majoros W.H."/>
            <person name="Farzad M."/>
            <person name="Carlton J.M."/>
            <person name="Smith R.K. Jr."/>
            <person name="Garg J."/>
            <person name="Pearlman R.E."/>
            <person name="Karrer K.M."/>
            <person name="Sun L."/>
            <person name="Manning G."/>
            <person name="Elde N.C."/>
            <person name="Turkewitz A.P."/>
            <person name="Asai D.J."/>
            <person name="Wilkes D.E."/>
            <person name="Wang Y."/>
            <person name="Cai H."/>
            <person name="Collins K."/>
            <person name="Stewart B.A."/>
            <person name="Lee S.R."/>
            <person name="Wilamowska K."/>
            <person name="Weinberg Z."/>
            <person name="Ruzzo W.L."/>
            <person name="Wloga D."/>
            <person name="Gaertig J."/>
            <person name="Frankel J."/>
            <person name="Tsao C.-C."/>
            <person name="Gorovsky M.A."/>
            <person name="Keeling P.J."/>
            <person name="Waller R.F."/>
            <person name="Patron N.J."/>
            <person name="Cherry J.M."/>
            <person name="Stover N.A."/>
            <person name="Krieger C.J."/>
            <person name="del Toro C."/>
            <person name="Ryder H.F."/>
            <person name="Williamson S.C."/>
            <person name="Barbeau R.A."/>
            <person name="Hamilton E.P."/>
            <person name="Orias E."/>
        </authorList>
    </citation>
    <scope>NUCLEOTIDE SEQUENCE [LARGE SCALE GENOMIC DNA]</scope>
    <source>
        <strain evidence="2">SB210</strain>
    </source>
</reference>
<dbReference type="AlphaFoldDB" id="W7X4G6"/>
<evidence type="ECO:0000313" key="2">
    <source>
        <dbReference type="Proteomes" id="UP000009168"/>
    </source>
</evidence>
<dbReference type="RefSeq" id="XP_012655232.1">
    <property type="nucleotide sequence ID" value="XM_012799778.1"/>
</dbReference>
<dbReference type="EMBL" id="GG662498">
    <property type="protein sequence ID" value="EWS72292.1"/>
    <property type="molecule type" value="Genomic_DNA"/>
</dbReference>
<dbReference type="GeneID" id="24439617"/>
<keyword evidence="2" id="KW-1185">Reference proteome</keyword>
<dbReference type="KEGG" id="tet:TTHERM_000569259"/>
<proteinExistence type="predicted"/>
<accession>W7X4G6</accession>
<dbReference type="Proteomes" id="UP000009168">
    <property type="component" value="Unassembled WGS sequence"/>
</dbReference>
<dbReference type="InParanoid" id="W7X4G6"/>
<gene>
    <name evidence="1" type="ORF">TTHERM_000569259</name>
</gene>